<evidence type="ECO:0000313" key="5">
    <source>
        <dbReference type="Proteomes" id="UP000199440"/>
    </source>
</evidence>
<dbReference type="GO" id="GO:0008747">
    <property type="term" value="F:N-acetylneuraminate lyase activity"/>
    <property type="evidence" value="ECO:0007669"/>
    <property type="project" value="TreeGrafter"/>
</dbReference>
<dbReference type="GO" id="GO:0005829">
    <property type="term" value="C:cytosol"/>
    <property type="evidence" value="ECO:0007669"/>
    <property type="project" value="TreeGrafter"/>
</dbReference>
<evidence type="ECO:0000313" key="4">
    <source>
        <dbReference type="EMBL" id="SDM69939.1"/>
    </source>
</evidence>
<dbReference type="SUPFAM" id="SSF51569">
    <property type="entry name" value="Aldolase"/>
    <property type="match status" value="1"/>
</dbReference>
<dbReference type="SMART" id="SM01130">
    <property type="entry name" value="DHDPS"/>
    <property type="match status" value="1"/>
</dbReference>
<dbReference type="OrthoDB" id="9778880at2"/>
<accession>A0A1G9VCN8</accession>
<proteinExistence type="inferred from homology"/>
<comment type="similarity">
    <text evidence="2">Belongs to the DapA family.</text>
</comment>
<keyword evidence="5" id="KW-1185">Reference proteome</keyword>
<evidence type="ECO:0000256" key="3">
    <source>
        <dbReference type="PIRSR" id="PIRSR001365-1"/>
    </source>
</evidence>
<dbReference type="InterPro" id="IPR013785">
    <property type="entry name" value="Aldolase_TIM"/>
</dbReference>
<dbReference type="PIRSF" id="PIRSF001365">
    <property type="entry name" value="DHDPS"/>
    <property type="match status" value="1"/>
</dbReference>
<feature type="active site" description="Schiff-base intermediate with substrate" evidence="3">
    <location>
        <position position="170"/>
    </location>
</feature>
<feature type="active site" description="Proton donor/acceptor" evidence="3">
    <location>
        <position position="142"/>
    </location>
</feature>
<dbReference type="Proteomes" id="UP000199440">
    <property type="component" value="Unassembled WGS sequence"/>
</dbReference>
<sequence length="313" mass="35368">MVPLDHTEIFGNWATLLLATDLFGKIDYTRLSEEIDVLIDSKPSGIYSNGTAGEFYTQSDEEFYRINELLANKCEKSQTPFQIGISHPSPQLSLERLKISKTLNPGAVQVVLPDWFPPTLEESSDFLEKLAVESEKIPLVLYNPTHSKKVLVPSEWKYLKQNVPNLVGLKVFDNNRDANWYLEMIKNSNGLSVFIPGHHLATGISNGAHGAYSNMACLNPYAAQEWYGLIQTDLEAALELEVRINQFMKEAIEPFITKYHFSNPACDRFMAVVGGWADVGHKLRWPYRSIPLDLASTVREKVRNLIPEFAMGF</sequence>
<dbReference type="PANTHER" id="PTHR42849">
    <property type="entry name" value="N-ACETYLNEURAMINATE LYASE"/>
    <property type="match status" value="1"/>
</dbReference>
<dbReference type="CDD" id="cd00408">
    <property type="entry name" value="DHDPS-like"/>
    <property type="match status" value="1"/>
</dbReference>
<dbReference type="Gene3D" id="3.20.20.70">
    <property type="entry name" value="Aldolase class I"/>
    <property type="match status" value="1"/>
</dbReference>
<dbReference type="GO" id="GO:0019262">
    <property type="term" value="P:N-acetylneuraminate catabolic process"/>
    <property type="evidence" value="ECO:0007669"/>
    <property type="project" value="TreeGrafter"/>
</dbReference>
<evidence type="ECO:0000256" key="1">
    <source>
        <dbReference type="ARBA" id="ARBA00023239"/>
    </source>
</evidence>
<dbReference type="STRING" id="192904.SAMN04488514_11334"/>
<gene>
    <name evidence="4" type="ORF">SAMN04488514_11334</name>
</gene>
<reference evidence="4 5" key="1">
    <citation type="submission" date="2016-10" db="EMBL/GenBank/DDBJ databases">
        <authorList>
            <person name="de Groot N.N."/>
        </authorList>
    </citation>
    <scope>NUCLEOTIDE SEQUENCE [LARGE SCALE GENOMIC DNA]</scope>
    <source>
        <strain evidence="4 5">DSM 19886</strain>
    </source>
</reference>
<dbReference type="PANTHER" id="PTHR42849:SF1">
    <property type="entry name" value="N-ACETYLNEURAMINATE LYASE"/>
    <property type="match status" value="1"/>
</dbReference>
<dbReference type="AlphaFoldDB" id="A0A1G9VCN8"/>
<dbReference type="InterPro" id="IPR002220">
    <property type="entry name" value="DapA-like"/>
</dbReference>
<dbReference type="EMBL" id="FNGV01000013">
    <property type="protein sequence ID" value="SDM69939.1"/>
    <property type="molecule type" value="Genomic_DNA"/>
</dbReference>
<dbReference type="Pfam" id="PF00701">
    <property type="entry name" value="DHDPS"/>
    <property type="match status" value="1"/>
</dbReference>
<keyword evidence="1 2" id="KW-0456">Lyase</keyword>
<protein>
    <submittedName>
        <fullName evidence="4">Dihydrodipicolinate synthase/N-acetylneuraminate lyase</fullName>
    </submittedName>
</protein>
<organism evidence="4 5">
    <name type="scientific">Kriegella aquimaris</name>
    <dbReference type="NCBI Taxonomy" id="192904"/>
    <lineage>
        <taxon>Bacteria</taxon>
        <taxon>Pseudomonadati</taxon>
        <taxon>Bacteroidota</taxon>
        <taxon>Flavobacteriia</taxon>
        <taxon>Flavobacteriales</taxon>
        <taxon>Flavobacteriaceae</taxon>
        <taxon>Kriegella</taxon>
    </lineage>
</organism>
<evidence type="ECO:0000256" key="2">
    <source>
        <dbReference type="PIRNR" id="PIRNR001365"/>
    </source>
</evidence>
<dbReference type="RefSeq" id="WP_089893625.1">
    <property type="nucleotide sequence ID" value="NZ_FNGV01000013.1"/>
</dbReference>
<name>A0A1G9VCN8_9FLAO</name>